<evidence type="ECO:0000313" key="2">
    <source>
        <dbReference type="Proteomes" id="UP000243884"/>
    </source>
</evidence>
<dbReference type="AlphaFoldDB" id="A0A1W1YA10"/>
<dbReference type="SUPFAM" id="SSF52309">
    <property type="entry name" value="N-(deoxy)ribosyltransferase-like"/>
    <property type="match status" value="1"/>
</dbReference>
<dbReference type="EMBL" id="FWXK01000002">
    <property type="protein sequence ID" value="SMC32997.1"/>
    <property type="molecule type" value="Genomic_DNA"/>
</dbReference>
<name>A0A1W1YA10_9LACT</name>
<proteinExistence type="predicted"/>
<reference evidence="2" key="1">
    <citation type="submission" date="2017-04" db="EMBL/GenBank/DDBJ databases">
        <authorList>
            <person name="Varghese N."/>
            <person name="Submissions S."/>
        </authorList>
    </citation>
    <scope>NUCLEOTIDE SEQUENCE [LARGE SCALE GENOMIC DNA]</scope>
    <source>
        <strain evidence="2">DSM 21500</strain>
    </source>
</reference>
<keyword evidence="2" id="KW-1185">Reference proteome</keyword>
<organism evidence="1 2">
    <name type="scientific">Aerococcus suis</name>
    <dbReference type="NCBI Taxonomy" id="371602"/>
    <lineage>
        <taxon>Bacteria</taxon>
        <taxon>Bacillati</taxon>
        <taxon>Bacillota</taxon>
        <taxon>Bacilli</taxon>
        <taxon>Lactobacillales</taxon>
        <taxon>Aerococcaceae</taxon>
        <taxon>Aerococcus</taxon>
    </lineage>
</organism>
<keyword evidence="1" id="KW-0808">Transferase</keyword>
<dbReference type="STRING" id="371602.SAMN04487984_0499"/>
<dbReference type="OrthoDB" id="397706at2"/>
<accession>A0A1W1YA10</accession>
<dbReference type="Pfam" id="PF05014">
    <property type="entry name" value="Nuc_deoxyrib_tr"/>
    <property type="match status" value="1"/>
</dbReference>
<sequence length="164" mass="18756">MTKIYLASSNFKPFHADWIKRAKTALTDNPTVDIVHNPWDHQYKNVSFDDTTGLFGSLEWQLKTYQNDKNAMGSSDIGVYLIDVDEQDEGLNMELGFMTALHKPNILVFLSHSDTLDKEFHVNLMIAQAGTYFIHDDIEALRDYDFSCVPSNLVEDMGDQFKVI</sequence>
<dbReference type="InterPro" id="IPR007710">
    <property type="entry name" value="Nucleoside_deoxyribTrfase"/>
</dbReference>
<dbReference type="GO" id="GO:0016740">
    <property type="term" value="F:transferase activity"/>
    <property type="evidence" value="ECO:0007669"/>
    <property type="project" value="UniProtKB-KW"/>
</dbReference>
<protein>
    <submittedName>
        <fullName evidence="1">Nucleoside deoxyribosyltransferase</fullName>
    </submittedName>
</protein>
<dbReference type="Gene3D" id="3.40.50.450">
    <property type="match status" value="1"/>
</dbReference>
<evidence type="ECO:0000313" key="1">
    <source>
        <dbReference type="EMBL" id="SMC32997.1"/>
    </source>
</evidence>
<gene>
    <name evidence="1" type="ORF">SAMN04487984_0499</name>
</gene>
<dbReference type="Proteomes" id="UP000243884">
    <property type="component" value="Unassembled WGS sequence"/>
</dbReference>
<dbReference type="RefSeq" id="WP_084098187.1">
    <property type="nucleotide sequence ID" value="NZ_FWXK01000002.1"/>
</dbReference>